<dbReference type="Gene3D" id="3.30.70.1440">
    <property type="entry name" value="Multidrug efflux transporter AcrB pore domain"/>
    <property type="match status" value="1"/>
</dbReference>
<keyword evidence="7 8" id="KW-0472">Membrane</keyword>
<comment type="similarity">
    <text evidence="2">Belongs to the resistance-nodulation-cell division (RND) (TC 2.A.6) family.</text>
</comment>
<dbReference type="Proteomes" id="UP000093366">
    <property type="component" value="Unassembled WGS sequence"/>
</dbReference>
<dbReference type="InterPro" id="IPR004763">
    <property type="entry name" value="CusA-like"/>
</dbReference>
<keyword evidence="3" id="KW-0813">Transport</keyword>
<dbReference type="EMBL" id="MAUJ01000011">
    <property type="protein sequence ID" value="OCQ18920.1"/>
    <property type="molecule type" value="Genomic_DNA"/>
</dbReference>
<dbReference type="PRINTS" id="PR00702">
    <property type="entry name" value="ACRIFLAVINRP"/>
</dbReference>
<comment type="subcellular location">
    <subcellularLocation>
        <location evidence="1">Cell membrane</location>
        <topology evidence="1">Multi-pass membrane protein</topology>
    </subcellularLocation>
</comment>
<evidence type="ECO:0000256" key="6">
    <source>
        <dbReference type="ARBA" id="ARBA00022989"/>
    </source>
</evidence>
<gene>
    <name evidence="9" type="ORF">A7985_22280</name>
</gene>
<dbReference type="Gene3D" id="1.20.1640.10">
    <property type="entry name" value="Multidrug efflux transporter AcrB transmembrane domain"/>
    <property type="match status" value="2"/>
</dbReference>
<dbReference type="SUPFAM" id="SSF82866">
    <property type="entry name" value="Multidrug efflux transporter AcrB transmembrane domain"/>
    <property type="match status" value="2"/>
</dbReference>
<name>A0A1C0TK12_9GAMM</name>
<evidence type="ECO:0000256" key="5">
    <source>
        <dbReference type="ARBA" id="ARBA00022692"/>
    </source>
</evidence>
<evidence type="ECO:0000256" key="7">
    <source>
        <dbReference type="ARBA" id="ARBA00023136"/>
    </source>
</evidence>
<evidence type="ECO:0000256" key="8">
    <source>
        <dbReference type="SAM" id="Phobius"/>
    </source>
</evidence>
<dbReference type="GO" id="GO:0005886">
    <property type="term" value="C:plasma membrane"/>
    <property type="evidence" value="ECO:0007669"/>
    <property type="project" value="UniProtKB-SubCell"/>
</dbReference>
<dbReference type="NCBIfam" id="TIGR00914">
    <property type="entry name" value="2A0601"/>
    <property type="match status" value="1"/>
</dbReference>
<dbReference type="InterPro" id="IPR027463">
    <property type="entry name" value="AcrB_DN_DC_subdom"/>
</dbReference>
<dbReference type="Gene3D" id="3.30.70.1320">
    <property type="entry name" value="Multidrug efflux transporter AcrB pore domain like"/>
    <property type="match status" value="1"/>
</dbReference>
<feature type="transmembrane region" description="Helical" evidence="8">
    <location>
        <begin position="978"/>
        <end position="995"/>
    </location>
</feature>
<feature type="transmembrane region" description="Helical" evidence="8">
    <location>
        <begin position="532"/>
        <end position="548"/>
    </location>
</feature>
<dbReference type="AlphaFoldDB" id="A0A1C0TK12"/>
<evidence type="ECO:0000256" key="4">
    <source>
        <dbReference type="ARBA" id="ARBA00022475"/>
    </source>
</evidence>
<keyword evidence="5 8" id="KW-0812">Transmembrane</keyword>
<dbReference type="InterPro" id="IPR001036">
    <property type="entry name" value="Acrflvin-R"/>
</dbReference>
<dbReference type="Gene3D" id="3.30.2090.10">
    <property type="entry name" value="Multidrug efflux transporter AcrB TolC docking domain, DN and DC subdomains"/>
    <property type="match status" value="2"/>
</dbReference>
<comment type="caution">
    <text evidence="9">The sequence shown here is derived from an EMBL/GenBank/DDBJ whole genome shotgun (WGS) entry which is preliminary data.</text>
</comment>
<dbReference type="RefSeq" id="WP_065792637.1">
    <property type="nucleotide sequence ID" value="NZ_MAUJ01000011.1"/>
</dbReference>
<feature type="transmembrane region" description="Helical" evidence="8">
    <location>
        <begin position="917"/>
        <end position="941"/>
    </location>
</feature>
<sequence length="1049" mass="114152">MIESIIRWSLVNRFFVLLVTVMIAIGGVYSLKNTPVDAIPDLSDVQVIVKTSYPGQAPQVVQDQVTFPLTTAMLSVPGARTVRGFSFFGDSYVYIIFDDDTDLYWARTRVLEYLSQVSASLPETAKPQLGPDATGVGWVYIYALTDRTGQHDISQLRSVQDWFLKYELQTVAGVSEVAAVGGMVKQYQVEVNPDKLRAYDVPLSLIEIALKQGNKETGASVVEMAEAEYMVTATGYIQSIEDIEAIPLGINSKGTPLTIGDVANVQIGPQMRRGIAELNGEGEAVGGIVVMRFGENAQQTIEGVKEKLASLQNSLPDGVEVVPVYDRSQLIERAVENLWSKLLEELAVVALVCVVFLFHLRSSIVAVVTLPLGILVSFIIMHLQGINANIMSLGGIAIAIGAMTDGAIVMIENMHKHMEKTPLTDENRWQVVAKAASEVGPALFFSLLIITVSFLPVFILEAQEGRMFAPLAYTKTYAMAASAGLAITLVPVLMGYFIRGKVVSQDRNPLNKLLIALYFPLLRQVLKFPKTTIVAASLITIVGFYPANKIGSEFIPPLDEGDLMYMPTTYPGISIGKARELLQQTDKLIHTVPEVENVFGKVGRAETATDPAPLTMIETFIQLKPRAQWRDGVTTESLKAELDQLVKFPGVTNAWVMPIKTRIDMLATGIKTPVGIKVAGPDLDVIQQIGQEIERILPNVKGTASVYSERVAGGRYIKVDIAREKASRFGLNIADVQQVVSTAIGGMNVTQTVEGQERYPVNLRYPQDYRDSPEQLAKLPVITPSGQRIALGDVAHIYIENGPPGIKSENARINGWTFIDIDGVDIGSYVDNAKAYLASELELPAGYSITWAGQYEYMERAKEKLAYVLPLTMAIIVILLYMNFRAISEVAVIIVTLPVALIGGLWLMYIEGFNYSVAAGVGFIALAGVAVEIGVIMLVYLNQALNELKQQARDSFMPISAAQYSQALLDGAGLRVRPVMMTVATIIIGLLPILYGTGAGSEVMSRIAAPMVGGMSSAVLLTLIVLPAAYSVLKRGEVAQFNRTLSSKQ</sequence>
<feature type="transmembrane region" description="Helical" evidence="8">
    <location>
        <begin position="865"/>
        <end position="884"/>
    </location>
</feature>
<keyword evidence="4" id="KW-1003">Cell membrane</keyword>
<evidence type="ECO:0000313" key="9">
    <source>
        <dbReference type="EMBL" id="OCQ18920.1"/>
    </source>
</evidence>
<feature type="transmembrane region" description="Helical" evidence="8">
    <location>
        <begin position="439"/>
        <end position="459"/>
    </location>
</feature>
<dbReference type="OrthoDB" id="9758757at2"/>
<feature type="transmembrane region" description="Helical" evidence="8">
    <location>
        <begin position="365"/>
        <end position="384"/>
    </location>
</feature>
<dbReference type="GO" id="GO:0042910">
    <property type="term" value="F:xenobiotic transmembrane transporter activity"/>
    <property type="evidence" value="ECO:0007669"/>
    <property type="project" value="TreeGrafter"/>
</dbReference>
<evidence type="ECO:0000256" key="1">
    <source>
        <dbReference type="ARBA" id="ARBA00004651"/>
    </source>
</evidence>
<feature type="transmembrane region" description="Helical" evidence="8">
    <location>
        <begin position="390"/>
        <end position="411"/>
    </location>
</feature>
<feature type="transmembrane region" description="Helical" evidence="8">
    <location>
        <begin position="338"/>
        <end position="358"/>
    </location>
</feature>
<evidence type="ECO:0000313" key="10">
    <source>
        <dbReference type="Proteomes" id="UP000093366"/>
    </source>
</evidence>
<dbReference type="Gene3D" id="3.30.70.1430">
    <property type="entry name" value="Multidrug efflux transporter AcrB pore domain"/>
    <property type="match status" value="2"/>
</dbReference>
<proteinExistence type="inferred from homology"/>
<feature type="transmembrane region" description="Helical" evidence="8">
    <location>
        <begin position="479"/>
        <end position="498"/>
    </location>
</feature>
<keyword evidence="6 8" id="KW-1133">Transmembrane helix</keyword>
<feature type="transmembrane region" description="Helical" evidence="8">
    <location>
        <begin position="1007"/>
        <end position="1030"/>
    </location>
</feature>
<dbReference type="SUPFAM" id="SSF82693">
    <property type="entry name" value="Multidrug efflux transporter AcrB pore domain, PN1, PN2, PC1 and PC2 subdomains"/>
    <property type="match status" value="2"/>
</dbReference>
<evidence type="ECO:0000256" key="2">
    <source>
        <dbReference type="ARBA" id="ARBA00010942"/>
    </source>
</evidence>
<protein>
    <submittedName>
        <fullName evidence="9">Cation transporter</fullName>
    </submittedName>
</protein>
<dbReference type="PANTHER" id="PTHR32063">
    <property type="match status" value="1"/>
</dbReference>
<feature type="transmembrane region" description="Helical" evidence="8">
    <location>
        <begin position="890"/>
        <end position="910"/>
    </location>
</feature>
<reference evidence="10" key="1">
    <citation type="submission" date="2016-07" db="EMBL/GenBank/DDBJ databases">
        <authorList>
            <person name="Florea S."/>
            <person name="Webb J.S."/>
            <person name="Jaromczyk J."/>
            <person name="Schardl C.L."/>
        </authorList>
    </citation>
    <scope>NUCLEOTIDE SEQUENCE [LARGE SCALE GENOMIC DNA]</scope>
    <source>
        <strain evidence="10">IPB1</strain>
    </source>
</reference>
<evidence type="ECO:0000256" key="3">
    <source>
        <dbReference type="ARBA" id="ARBA00022448"/>
    </source>
</evidence>
<dbReference type="GO" id="GO:0008324">
    <property type="term" value="F:monoatomic cation transmembrane transporter activity"/>
    <property type="evidence" value="ECO:0007669"/>
    <property type="project" value="InterPro"/>
</dbReference>
<dbReference type="Pfam" id="PF00873">
    <property type="entry name" value="ACR_tran"/>
    <property type="match status" value="1"/>
</dbReference>
<dbReference type="PANTHER" id="PTHR32063:SF19">
    <property type="entry name" value="CATION EFFLUX SYSTEM PROTEIN CUSA"/>
    <property type="match status" value="1"/>
</dbReference>
<dbReference type="SUPFAM" id="SSF82714">
    <property type="entry name" value="Multidrug efflux transporter AcrB TolC docking domain, DN and DC subdomains"/>
    <property type="match status" value="2"/>
</dbReference>
<organism evidence="9 10">
    <name type="scientific">Pseudoalteromonas luteoviolacea</name>
    <dbReference type="NCBI Taxonomy" id="43657"/>
    <lineage>
        <taxon>Bacteria</taxon>
        <taxon>Pseudomonadati</taxon>
        <taxon>Pseudomonadota</taxon>
        <taxon>Gammaproteobacteria</taxon>
        <taxon>Alteromonadales</taxon>
        <taxon>Pseudoalteromonadaceae</taxon>
        <taxon>Pseudoalteromonas</taxon>
    </lineage>
</organism>
<accession>A0A1C0TK12</accession>